<reference evidence="1 2" key="1">
    <citation type="journal article" date="2015" name="Nature">
        <title>rRNA introns, odd ribosomes, and small enigmatic genomes across a large radiation of phyla.</title>
        <authorList>
            <person name="Brown C.T."/>
            <person name="Hug L.A."/>
            <person name="Thomas B.C."/>
            <person name="Sharon I."/>
            <person name="Castelle C.J."/>
            <person name="Singh A."/>
            <person name="Wilkins M.J."/>
            <person name="Williams K.H."/>
            <person name="Banfield J.F."/>
        </authorList>
    </citation>
    <scope>NUCLEOTIDE SEQUENCE [LARGE SCALE GENOMIC DNA]</scope>
</reference>
<comment type="caution">
    <text evidence="1">The sequence shown here is derived from an EMBL/GenBank/DDBJ whole genome shotgun (WGS) entry which is preliminary data.</text>
</comment>
<accession>A0A0G0TVE2</accession>
<dbReference type="AlphaFoldDB" id="A0A0G0TVE2"/>
<name>A0A0G0TVE2_9BACT</name>
<evidence type="ECO:0000313" key="1">
    <source>
        <dbReference type="EMBL" id="KKR41877.1"/>
    </source>
</evidence>
<gene>
    <name evidence="1" type="ORF">UT78_C0019G0022</name>
</gene>
<organism evidence="1 2">
    <name type="scientific">Candidatus Nomurabacteria bacterium GW2011_GWF2_40_12</name>
    <dbReference type="NCBI Taxonomy" id="1618776"/>
    <lineage>
        <taxon>Bacteria</taxon>
        <taxon>Candidatus Nomuraibacteriota</taxon>
    </lineage>
</organism>
<sequence>MLFNETFIKRPEGITVQSVENFYKFKSKIKVVTDKDALIQICGEEGIVVDDQYHDMNLTEIRKKILNAYLSIHFSKEASKSLLEQREKQESNIEKLTNYLGSKNSKSILWVGGSLGATDKTKSTQSDLDLFFALPKCEDDTSIDEESSIFRNLNDIGFIIINRDKSIEGLRRALKTGRGLARLSGMTKDGVELDFHCVGIDDVKDMDKLKPGWIERVPKTEDYFESRISFIGNHKVLPKLGERLFNYLDSDGEMFKGFYPDNFSAGAKLFFDPTGDGEKISSDLWRAIVKAFLFHNNAYKRDASGRVTSIDKDNASFEGFLRTLHYQSSNEYSEDRLKYLKDKYNQTLEEIMRKFHLT</sequence>
<proteinExistence type="predicted"/>
<dbReference type="Proteomes" id="UP000034301">
    <property type="component" value="Unassembled WGS sequence"/>
</dbReference>
<dbReference type="EMBL" id="LBYC01000019">
    <property type="protein sequence ID" value="KKR41877.1"/>
    <property type="molecule type" value="Genomic_DNA"/>
</dbReference>
<evidence type="ECO:0000313" key="2">
    <source>
        <dbReference type="Proteomes" id="UP000034301"/>
    </source>
</evidence>
<protein>
    <submittedName>
        <fullName evidence="1">Uncharacterized protein</fullName>
    </submittedName>
</protein>